<evidence type="ECO:0000313" key="2">
    <source>
        <dbReference type="EMBL" id="PBK81417.1"/>
    </source>
</evidence>
<organism evidence="2 3">
    <name type="scientific">Armillaria gallica</name>
    <name type="common">Bulbous honey fungus</name>
    <name type="synonym">Armillaria bulbosa</name>
    <dbReference type="NCBI Taxonomy" id="47427"/>
    <lineage>
        <taxon>Eukaryota</taxon>
        <taxon>Fungi</taxon>
        <taxon>Dikarya</taxon>
        <taxon>Basidiomycota</taxon>
        <taxon>Agaricomycotina</taxon>
        <taxon>Agaricomycetes</taxon>
        <taxon>Agaricomycetidae</taxon>
        <taxon>Agaricales</taxon>
        <taxon>Marasmiineae</taxon>
        <taxon>Physalacriaceae</taxon>
        <taxon>Armillaria</taxon>
    </lineage>
</organism>
<dbReference type="AlphaFoldDB" id="A0A2H3CXA5"/>
<feature type="region of interest" description="Disordered" evidence="1">
    <location>
        <begin position="102"/>
        <end position="237"/>
    </location>
</feature>
<proteinExistence type="predicted"/>
<evidence type="ECO:0000313" key="3">
    <source>
        <dbReference type="Proteomes" id="UP000217790"/>
    </source>
</evidence>
<feature type="compositionally biased region" description="Low complexity" evidence="1">
    <location>
        <begin position="105"/>
        <end position="120"/>
    </location>
</feature>
<keyword evidence="3" id="KW-1185">Reference proteome</keyword>
<dbReference type="OrthoDB" id="3021451at2759"/>
<dbReference type="Proteomes" id="UP000217790">
    <property type="component" value="Unassembled WGS sequence"/>
</dbReference>
<dbReference type="EMBL" id="KZ293730">
    <property type="protein sequence ID" value="PBK81417.1"/>
    <property type="molecule type" value="Genomic_DNA"/>
</dbReference>
<evidence type="ECO:0000256" key="1">
    <source>
        <dbReference type="SAM" id="MobiDB-lite"/>
    </source>
</evidence>
<sequence>MSRIFSQDRRGTLLYSRYENTSRSVNVRETRERVERVDFVDAGGRVRYSGGTREQLVTDYRATTNSGSHALYARNMSWPGSWTDDVRAGEYVPARYLGQESDCQELSGSEEYPYESYSSNEDVESQSHYTADYGGEDDYEDDTAYRRDPSPGPEYHPPSDTMQELEDHTHGSYQEESYFPGDYSEYHEEYEGSPEIDDSYENEVYSPPASPELYSDPEYSDPESYDGYAYDDDDDDD</sequence>
<feature type="compositionally biased region" description="Acidic residues" evidence="1">
    <location>
        <begin position="218"/>
        <end position="237"/>
    </location>
</feature>
<feature type="compositionally biased region" description="Acidic residues" evidence="1">
    <location>
        <begin position="191"/>
        <end position="201"/>
    </location>
</feature>
<protein>
    <submittedName>
        <fullName evidence="2">Uncharacterized protein</fullName>
    </submittedName>
</protein>
<name>A0A2H3CXA5_ARMGA</name>
<dbReference type="InParanoid" id="A0A2H3CXA5"/>
<accession>A0A2H3CXA5</accession>
<gene>
    <name evidence="2" type="ORF">ARMGADRAFT_780203</name>
</gene>
<reference evidence="3" key="1">
    <citation type="journal article" date="2017" name="Nat. Ecol. Evol.">
        <title>Genome expansion and lineage-specific genetic innovations in the forest pathogenic fungi Armillaria.</title>
        <authorList>
            <person name="Sipos G."/>
            <person name="Prasanna A.N."/>
            <person name="Walter M.C."/>
            <person name="O'Connor E."/>
            <person name="Balint B."/>
            <person name="Krizsan K."/>
            <person name="Kiss B."/>
            <person name="Hess J."/>
            <person name="Varga T."/>
            <person name="Slot J."/>
            <person name="Riley R."/>
            <person name="Boka B."/>
            <person name="Rigling D."/>
            <person name="Barry K."/>
            <person name="Lee J."/>
            <person name="Mihaltcheva S."/>
            <person name="LaButti K."/>
            <person name="Lipzen A."/>
            <person name="Waldron R."/>
            <person name="Moloney N.M."/>
            <person name="Sperisen C."/>
            <person name="Kredics L."/>
            <person name="Vagvoelgyi C."/>
            <person name="Patrignani A."/>
            <person name="Fitzpatrick D."/>
            <person name="Nagy I."/>
            <person name="Doyle S."/>
            <person name="Anderson J.B."/>
            <person name="Grigoriev I.V."/>
            <person name="Gueldener U."/>
            <person name="Muensterkoetter M."/>
            <person name="Nagy L.G."/>
        </authorList>
    </citation>
    <scope>NUCLEOTIDE SEQUENCE [LARGE SCALE GENOMIC DNA]</scope>
    <source>
        <strain evidence="3">Ar21-2</strain>
    </source>
</reference>